<dbReference type="Proteomes" id="UP000747110">
    <property type="component" value="Unassembled WGS sequence"/>
</dbReference>
<dbReference type="Pfam" id="PF08241">
    <property type="entry name" value="Methyltransf_11"/>
    <property type="match status" value="1"/>
</dbReference>
<dbReference type="PANTHER" id="PTHR42912">
    <property type="entry name" value="METHYLTRANSFERASE"/>
    <property type="match status" value="1"/>
</dbReference>
<feature type="domain" description="Methyltransferase type 11" evidence="1">
    <location>
        <begin position="220"/>
        <end position="295"/>
    </location>
</feature>
<dbReference type="InterPro" id="IPR029063">
    <property type="entry name" value="SAM-dependent_MTases_sf"/>
</dbReference>
<dbReference type="OrthoDB" id="416496at2759"/>
<dbReference type="Proteomes" id="UP000722791">
    <property type="component" value="Unassembled WGS sequence"/>
</dbReference>
<evidence type="ECO:0000313" key="4">
    <source>
        <dbReference type="Proteomes" id="UP000747110"/>
    </source>
</evidence>
<name>A0A8J4CG36_9CHLO</name>
<dbReference type="AlphaFoldDB" id="A0A8J4CG36"/>
<dbReference type="SUPFAM" id="SSF53335">
    <property type="entry name" value="S-adenosyl-L-methionine-dependent methyltransferases"/>
    <property type="match status" value="1"/>
</dbReference>
<dbReference type="PANTHER" id="PTHR42912:SF96">
    <property type="entry name" value="METHYLTRANSFERASE DOMAIN-CONTAINING PROTEIN"/>
    <property type="match status" value="1"/>
</dbReference>
<dbReference type="InterPro" id="IPR013216">
    <property type="entry name" value="Methyltransf_11"/>
</dbReference>
<dbReference type="EMBL" id="BNCP01000016">
    <property type="protein sequence ID" value="GIL79460.1"/>
    <property type="molecule type" value="Genomic_DNA"/>
</dbReference>
<evidence type="ECO:0000313" key="3">
    <source>
        <dbReference type="EMBL" id="GIM15577.1"/>
    </source>
</evidence>
<evidence type="ECO:0000313" key="2">
    <source>
        <dbReference type="EMBL" id="GIL79460.1"/>
    </source>
</evidence>
<reference evidence="2" key="1">
    <citation type="journal article" date="2021" name="Proc. Natl. Acad. Sci. U.S.A.">
        <title>Three genomes in the algal genus Volvox reveal the fate of a haploid sex-determining region after a transition to homothallism.</title>
        <authorList>
            <person name="Yamamoto K."/>
            <person name="Hamaji T."/>
            <person name="Kawai-Toyooka H."/>
            <person name="Matsuzaki R."/>
            <person name="Takahashi F."/>
            <person name="Nishimura Y."/>
            <person name="Kawachi M."/>
            <person name="Noguchi H."/>
            <person name="Minakuchi Y."/>
            <person name="Umen J.G."/>
            <person name="Toyoda A."/>
            <person name="Nozaki H."/>
        </authorList>
    </citation>
    <scope>NUCLEOTIDE SEQUENCE</scope>
    <source>
        <strain evidence="3">NIES-3785</strain>
        <strain evidence="2">NIES-3786</strain>
    </source>
</reference>
<comment type="caution">
    <text evidence="2">The sequence shown here is derived from an EMBL/GenBank/DDBJ whole genome shotgun (WGS) entry which is preliminary data.</text>
</comment>
<keyword evidence="4" id="KW-1185">Reference proteome</keyword>
<dbReference type="GO" id="GO:0008757">
    <property type="term" value="F:S-adenosylmethionine-dependent methyltransferase activity"/>
    <property type="evidence" value="ECO:0007669"/>
    <property type="project" value="InterPro"/>
</dbReference>
<proteinExistence type="predicted"/>
<protein>
    <recommendedName>
        <fullName evidence="1">Methyltransferase type 11 domain-containing protein</fullName>
    </recommendedName>
</protein>
<evidence type="ECO:0000259" key="1">
    <source>
        <dbReference type="Pfam" id="PF08241"/>
    </source>
</evidence>
<dbReference type="EMBL" id="BNCQ01000066">
    <property type="protein sequence ID" value="GIM15577.1"/>
    <property type="molecule type" value="Genomic_DNA"/>
</dbReference>
<dbReference type="Gene3D" id="3.40.50.150">
    <property type="entry name" value="Vaccinia Virus protein VP39"/>
    <property type="match status" value="1"/>
</dbReference>
<dbReference type="InterPro" id="IPR050508">
    <property type="entry name" value="Methyltransf_Superfamily"/>
</dbReference>
<sequence>MSLVSLDQTSWRLCTGRHHQIASKCARIKFGSLKQLGTTRFIFNAAHASRPETSLSSATNERPVTTPNPGIIRHCDHNTLHASVRSGACALAAALLLLGDVTVAYADGAVATSSAALELQQAYDKYSSKYDELDGGAAAEALGFPQLRRKLLDQARGNVLEVAVGTGLNLPYYRWAGAVASVPSQQREQESIQTAPSLSSEFPSSSFGGAVAEGGGGGVSSLTTVDLSPGMLLQARTRVAETPALANLPISFRQADVAALPFPDSSFDSVVDTFSLCVFPDPQAALNEMARVVRPAAEGGRVLLLEHCRSDNPLLAAYQDATAGPVAALGKGCVWNQDVEAMATMAGLRAVGGERAAAGTVQLIVAAKQ</sequence>
<gene>
    <name evidence="2" type="ORF">Vretifemale_8795</name>
    <name evidence="3" type="ORF">Vretimale_18338</name>
</gene>
<organism evidence="2 4">
    <name type="scientific">Volvox reticuliferus</name>
    <dbReference type="NCBI Taxonomy" id="1737510"/>
    <lineage>
        <taxon>Eukaryota</taxon>
        <taxon>Viridiplantae</taxon>
        <taxon>Chlorophyta</taxon>
        <taxon>core chlorophytes</taxon>
        <taxon>Chlorophyceae</taxon>
        <taxon>CS clade</taxon>
        <taxon>Chlamydomonadales</taxon>
        <taxon>Volvocaceae</taxon>
        <taxon>Volvox</taxon>
    </lineage>
</organism>
<accession>A0A8J4CG36</accession>